<dbReference type="EMBL" id="QEIV01002396">
    <property type="protein sequence ID" value="PWZ93649.1"/>
    <property type="molecule type" value="Genomic_DNA"/>
</dbReference>
<keyword evidence="2" id="KW-0808">Transferase</keyword>
<dbReference type="Proteomes" id="UP000246351">
    <property type="component" value="Unassembled WGS sequence"/>
</dbReference>
<dbReference type="STRING" id="937773.SPSINT_1672"/>
<dbReference type="PROSITE" id="PS51729">
    <property type="entry name" value="GNAT_YJDJ"/>
    <property type="match status" value="1"/>
</dbReference>
<evidence type="ECO:0000313" key="2">
    <source>
        <dbReference type="EMBL" id="PWZ93649.1"/>
    </source>
</evidence>
<dbReference type="GO" id="GO:0016740">
    <property type="term" value="F:transferase activity"/>
    <property type="evidence" value="ECO:0007669"/>
    <property type="project" value="UniProtKB-KW"/>
</dbReference>
<dbReference type="InterPro" id="IPR031165">
    <property type="entry name" value="GNAT_YJDJ"/>
</dbReference>
<evidence type="ECO:0000313" key="3">
    <source>
        <dbReference type="Proteomes" id="UP000246351"/>
    </source>
</evidence>
<feature type="non-terminal residue" evidence="2">
    <location>
        <position position="63"/>
    </location>
</feature>
<name>A0A317Z3E3_STAPS</name>
<dbReference type="SUPFAM" id="SSF55729">
    <property type="entry name" value="Acyl-CoA N-acyltransferases (Nat)"/>
    <property type="match status" value="1"/>
</dbReference>
<accession>A0A317Z3E3</accession>
<dbReference type="Gene3D" id="3.40.630.30">
    <property type="match status" value="1"/>
</dbReference>
<evidence type="ECO:0000259" key="1">
    <source>
        <dbReference type="PROSITE" id="PS51729"/>
    </source>
</evidence>
<dbReference type="AlphaFoldDB" id="A0A317Z3E3"/>
<organism evidence="2 3">
    <name type="scientific">Staphylococcus pseudintermedius</name>
    <dbReference type="NCBI Taxonomy" id="283734"/>
    <lineage>
        <taxon>Bacteria</taxon>
        <taxon>Bacillati</taxon>
        <taxon>Bacillota</taxon>
        <taxon>Bacilli</taxon>
        <taxon>Bacillales</taxon>
        <taxon>Staphylococcaceae</taxon>
        <taxon>Staphylococcus</taxon>
        <taxon>Staphylococcus intermedius group</taxon>
    </lineage>
</organism>
<protein>
    <submittedName>
        <fullName evidence="2">GNAT family N-acetyltransferase</fullName>
    </submittedName>
</protein>
<dbReference type="CDD" id="cd04301">
    <property type="entry name" value="NAT_SF"/>
    <property type="match status" value="1"/>
</dbReference>
<proteinExistence type="predicted"/>
<sequence>MSENVKAGHHKFYYGETENRPDAQILFSYYDTNVIDVYSTYVSPSLRGGGVAKQLFDAVIEKA</sequence>
<dbReference type="Pfam" id="PF14542">
    <property type="entry name" value="Acetyltransf_CG"/>
    <property type="match status" value="1"/>
</dbReference>
<reference evidence="2 3" key="1">
    <citation type="journal article" date="2018" name="Vet. Microbiol.">
        <title>Clonal diversity and geographic distribution of methicillin-resistant Staphylococcus pseudintermedius from Australian animals: Discovery of novel sequence types.</title>
        <authorList>
            <person name="Worthing K.A."/>
            <person name="Abraham S."/>
            <person name="Coombs G.W."/>
            <person name="Pang S."/>
            <person name="Saputra S."/>
            <person name="Jordan D."/>
            <person name="Trott D.J."/>
            <person name="Norris J.M."/>
        </authorList>
    </citation>
    <scope>NUCLEOTIDE SEQUENCE [LARGE SCALE GENOMIC DNA]</scope>
    <source>
        <strain evidence="2 3">ST71 3</strain>
    </source>
</reference>
<dbReference type="RefSeq" id="WP_110161446.1">
    <property type="nucleotide sequence ID" value="NZ_QEIP01000152.1"/>
</dbReference>
<comment type="caution">
    <text evidence="2">The sequence shown here is derived from an EMBL/GenBank/DDBJ whole genome shotgun (WGS) entry which is preliminary data.</text>
</comment>
<gene>
    <name evidence="2" type="ORF">DD924_19260</name>
</gene>
<feature type="domain" description="N-acetyltransferase" evidence="1">
    <location>
        <begin position="4"/>
        <end position="63"/>
    </location>
</feature>
<dbReference type="InterPro" id="IPR016181">
    <property type="entry name" value="Acyl_CoA_acyltransferase"/>
</dbReference>